<evidence type="ECO:0000313" key="6">
    <source>
        <dbReference type="Proteomes" id="UP001314263"/>
    </source>
</evidence>
<keyword evidence="2" id="KW-0560">Oxidoreductase</keyword>
<dbReference type="Gene3D" id="3.40.50.720">
    <property type="entry name" value="NAD(P)-binding Rossmann-like Domain"/>
    <property type="match status" value="1"/>
</dbReference>
<comment type="function">
    <text evidence="3">Putative oxidoreductase.</text>
</comment>
<dbReference type="PANTHER" id="PTHR44196:SF1">
    <property type="entry name" value="DEHYDROGENASE_REDUCTASE SDR FAMILY MEMBER 7B"/>
    <property type="match status" value="1"/>
</dbReference>
<dbReference type="InterPro" id="IPR002347">
    <property type="entry name" value="SDR_fam"/>
</dbReference>
<evidence type="ECO:0000256" key="2">
    <source>
        <dbReference type="ARBA" id="ARBA00023002"/>
    </source>
</evidence>
<dbReference type="PRINTS" id="PR00081">
    <property type="entry name" value="GDHRDH"/>
</dbReference>
<evidence type="ECO:0000256" key="3">
    <source>
        <dbReference type="ARBA" id="ARBA00037096"/>
    </source>
</evidence>
<organism evidence="5 6">
    <name type="scientific">Coccomyxa viridis</name>
    <dbReference type="NCBI Taxonomy" id="1274662"/>
    <lineage>
        <taxon>Eukaryota</taxon>
        <taxon>Viridiplantae</taxon>
        <taxon>Chlorophyta</taxon>
        <taxon>core chlorophytes</taxon>
        <taxon>Trebouxiophyceae</taxon>
        <taxon>Trebouxiophyceae incertae sedis</taxon>
        <taxon>Coccomyxaceae</taxon>
        <taxon>Coccomyxa</taxon>
    </lineage>
</organism>
<keyword evidence="6" id="KW-1185">Reference proteome</keyword>
<reference evidence="5 6" key="1">
    <citation type="submission" date="2023-10" db="EMBL/GenBank/DDBJ databases">
        <authorList>
            <person name="Maclean D."/>
            <person name="Macfadyen A."/>
        </authorList>
    </citation>
    <scope>NUCLEOTIDE SEQUENCE [LARGE SCALE GENOMIC DNA]</scope>
</reference>
<protein>
    <submittedName>
        <fullName evidence="5">Uncharacterized protein</fullName>
    </submittedName>
</protein>
<gene>
    <name evidence="5" type="ORF">CVIRNUC_003213</name>
</gene>
<dbReference type="SUPFAM" id="SSF51735">
    <property type="entry name" value="NAD(P)-binding Rossmann-fold domains"/>
    <property type="match status" value="1"/>
</dbReference>
<dbReference type="InterPro" id="IPR036291">
    <property type="entry name" value="NAD(P)-bd_dom_sf"/>
</dbReference>
<dbReference type="EMBL" id="CAUYUE010000004">
    <property type="protein sequence ID" value="CAK0764985.1"/>
    <property type="molecule type" value="Genomic_DNA"/>
</dbReference>
<proteinExistence type="inferred from homology"/>
<evidence type="ECO:0000256" key="1">
    <source>
        <dbReference type="ARBA" id="ARBA00006484"/>
    </source>
</evidence>
<dbReference type="GO" id="GO:0016020">
    <property type="term" value="C:membrane"/>
    <property type="evidence" value="ECO:0007669"/>
    <property type="project" value="TreeGrafter"/>
</dbReference>
<dbReference type="PRINTS" id="PR00080">
    <property type="entry name" value="SDRFAMILY"/>
</dbReference>
<evidence type="ECO:0000313" key="5">
    <source>
        <dbReference type="EMBL" id="CAK0764985.1"/>
    </source>
</evidence>
<dbReference type="PANTHER" id="PTHR44196">
    <property type="entry name" value="DEHYDROGENASE/REDUCTASE SDR FAMILY MEMBER 7B"/>
    <property type="match status" value="1"/>
</dbReference>
<dbReference type="GO" id="GO:0016491">
    <property type="term" value="F:oxidoreductase activity"/>
    <property type="evidence" value="ECO:0007669"/>
    <property type="project" value="UniProtKB-KW"/>
</dbReference>
<dbReference type="Pfam" id="PF00106">
    <property type="entry name" value="adh_short"/>
    <property type="match status" value="1"/>
</dbReference>
<dbReference type="InterPro" id="IPR020904">
    <property type="entry name" value="Sc_DH/Rdtase_CS"/>
</dbReference>
<dbReference type="Proteomes" id="UP001314263">
    <property type="component" value="Unassembled WGS sequence"/>
</dbReference>
<accession>A0AAV1HYS2</accession>
<evidence type="ECO:0000256" key="4">
    <source>
        <dbReference type="RuleBase" id="RU000363"/>
    </source>
</evidence>
<dbReference type="PROSITE" id="PS00061">
    <property type="entry name" value="ADH_SHORT"/>
    <property type="match status" value="1"/>
</dbReference>
<name>A0AAV1HYS2_9CHLO</name>
<dbReference type="AlphaFoldDB" id="A0AAV1HYS2"/>
<comment type="caution">
    <text evidence="5">The sequence shown here is derived from an EMBL/GenBank/DDBJ whole genome shotgun (WGS) entry which is preliminary data.</text>
</comment>
<comment type="similarity">
    <text evidence="1 4">Belongs to the short-chain dehydrogenases/reductases (SDR) family.</text>
</comment>
<sequence length="353" mass="37654">MLLHSLQNRFVVPNIASQATCLQTNLSCRHIKHPSKARAARQIACAALTTDAPSSTSSAQDASRGIRSANDHLRHRSQKLAGKTVVISGGSQGVGRATAELFAKNGYNLVIAARNPDKLSEAQAQLERCCAPGRACLGIATDITDASAVEGLVADVTEQCESVDILINCAGVCLNGSLADTSMHDYREQMNVNFFGAVAMTKGFQSALLATAKRGNVQPVVVNVNSFGGRIPLRNMSAYSASKFALAGFTDSIRPELADMGIHVAQVHPGVVKSNFMERAGFRGAEGDKQRAQMQSMLESSPAGLVQSPEEVAEQVYKAAVRRRDEVFVGPAYNAVNALFKTFNVNPFSMARP</sequence>